<sequence>MPTIVWAIVGVGFVAPAVAILALVLANRFSKGSPGRAINAFWAVLAVLLAGFLGYGLLSR</sequence>
<evidence type="ECO:0000313" key="2">
    <source>
        <dbReference type="EMBL" id="MBP2017274.1"/>
    </source>
</evidence>
<keyword evidence="3" id="KW-1185">Reference proteome</keyword>
<protein>
    <recommendedName>
        <fullName evidence="4">Cardiolipin synthase N-terminal domain-containing protein</fullName>
    </recommendedName>
</protein>
<comment type="caution">
    <text evidence="2">The sequence shown here is derived from an EMBL/GenBank/DDBJ whole genome shotgun (WGS) entry which is preliminary data.</text>
</comment>
<proteinExistence type="predicted"/>
<dbReference type="Proteomes" id="UP001519289">
    <property type="component" value="Unassembled WGS sequence"/>
</dbReference>
<feature type="transmembrane region" description="Helical" evidence="1">
    <location>
        <begin position="38"/>
        <end position="58"/>
    </location>
</feature>
<name>A0ABS4JP10_9FIRM</name>
<dbReference type="EMBL" id="JAGGLG010000003">
    <property type="protein sequence ID" value="MBP2017274.1"/>
    <property type="molecule type" value="Genomic_DNA"/>
</dbReference>
<evidence type="ECO:0000313" key="3">
    <source>
        <dbReference type="Proteomes" id="UP001519289"/>
    </source>
</evidence>
<evidence type="ECO:0000256" key="1">
    <source>
        <dbReference type="SAM" id="Phobius"/>
    </source>
</evidence>
<keyword evidence="1" id="KW-0812">Transmembrane</keyword>
<reference evidence="2 3" key="1">
    <citation type="submission" date="2021-03" db="EMBL/GenBank/DDBJ databases">
        <title>Genomic Encyclopedia of Type Strains, Phase IV (KMG-IV): sequencing the most valuable type-strain genomes for metagenomic binning, comparative biology and taxonomic classification.</title>
        <authorList>
            <person name="Goeker M."/>
        </authorList>
    </citation>
    <scope>NUCLEOTIDE SEQUENCE [LARGE SCALE GENOMIC DNA]</scope>
    <source>
        <strain evidence="2 3">DSM 27138</strain>
    </source>
</reference>
<feature type="transmembrane region" description="Helical" evidence="1">
    <location>
        <begin position="6"/>
        <end position="26"/>
    </location>
</feature>
<organism evidence="2 3">
    <name type="scientific">Symbiobacterium terraclitae</name>
    <dbReference type="NCBI Taxonomy" id="557451"/>
    <lineage>
        <taxon>Bacteria</taxon>
        <taxon>Bacillati</taxon>
        <taxon>Bacillota</taxon>
        <taxon>Clostridia</taxon>
        <taxon>Eubacteriales</taxon>
        <taxon>Symbiobacteriaceae</taxon>
        <taxon>Symbiobacterium</taxon>
    </lineage>
</organism>
<keyword evidence="1" id="KW-1133">Transmembrane helix</keyword>
<keyword evidence="1" id="KW-0472">Membrane</keyword>
<dbReference type="RefSeq" id="WP_209465414.1">
    <property type="nucleotide sequence ID" value="NZ_JAGGLG010000003.1"/>
</dbReference>
<accession>A0ABS4JP10</accession>
<evidence type="ECO:0008006" key="4">
    <source>
        <dbReference type="Google" id="ProtNLM"/>
    </source>
</evidence>
<gene>
    <name evidence="2" type="ORF">J2Z79_000648</name>
</gene>